<gene>
    <name evidence="2" type="ORF">ARALYDRAFT_664074</name>
</gene>
<name>D7LPY2_ARALL</name>
<keyword evidence="3" id="KW-1185">Reference proteome</keyword>
<protein>
    <submittedName>
        <fullName evidence="2">Predicted protein</fullName>
    </submittedName>
</protein>
<dbReference type="EMBL" id="GL348717">
    <property type="protein sequence ID" value="EFH53050.1"/>
    <property type="molecule type" value="Genomic_DNA"/>
</dbReference>
<dbReference type="Gramene" id="Al_scaffold_0005_109">
    <property type="protein sequence ID" value="Al_scaffold_0005_109"/>
    <property type="gene ID" value="Al_scaffold_0005_109"/>
</dbReference>
<feature type="domain" description="Myb/SANT-like" evidence="1">
    <location>
        <begin position="17"/>
        <end position="75"/>
    </location>
</feature>
<proteinExistence type="predicted"/>
<evidence type="ECO:0000313" key="3">
    <source>
        <dbReference type="Proteomes" id="UP000008694"/>
    </source>
</evidence>
<evidence type="ECO:0000259" key="1">
    <source>
        <dbReference type="Pfam" id="PF12776"/>
    </source>
</evidence>
<dbReference type="AlphaFoldDB" id="D7LPY2"/>
<dbReference type="eggNOG" id="ENOG502QUI6">
    <property type="taxonomic scope" value="Eukaryota"/>
</dbReference>
<dbReference type="PANTHER" id="PTHR31704">
    <property type="entry name" value="MYB/SANT-LIKE DNA-BINDING DOMAIN PROTEIN-RELATED"/>
    <property type="match status" value="1"/>
</dbReference>
<evidence type="ECO:0000313" key="2">
    <source>
        <dbReference type="EMBL" id="EFH53050.1"/>
    </source>
</evidence>
<organism evidence="3">
    <name type="scientific">Arabidopsis lyrata subsp. lyrata</name>
    <name type="common">Lyre-leaved rock-cress</name>
    <dbReference type="NCBI Taxonomy" id="81972"/>
    <lineage>
        <taxon>Eukaryota</taxon>
        <taxon>Viridiplantae</taxon>
        <taxon>Streptophyta</taxon>
        <taxon>Embryophyta</taxon>
        <taxon>Tracheophyta</taxon>
        <taxon>Spermatophyta</taxon>
        <taxon>Magnoliopsida</taxon>
        <taxon>eudicotyledons</taxon>
        <taxon>Gunneridae</taxon>
        <taxon>Pentapetalae</taxon>
        <taxon>rosids</taxon>
        <taxon>malvids</taxon>
        <taxon>Brassicales</taxon>
        <taxon>Brassicaceae</taxon>
        <taxon>Camelineae</taxon>
        <taxon>Arabidopsis</taxon>
    </lineage>
</organism>
<dbReference type="InterPro" id="IPR024752">
    <property type="entry name" value="Myb/SANT-like_dom"/>
</dbReference>
<dbReference type="Proteomes" id="UP000008694">
    <property type="component" value="Unassembled WGS sequence"/>
</dbReference>
<dbReference type="HOGENOM" id="CLU_107322_0_0_1"/>
<reference evidence="3" key="1">
    <citation type="journal article" date="2011" name="Nat. Genet.">
        <title>The Arabidopsis lyrata genome sequence and the basis of rapid genome size change.</title>
        <authorList>
            <person name="Hu T.T."/>
            <person name="Pattyn P."/>
            <person name="Bakker E.G."/>
            <person name="Cao J."/>
            <person name="Cheng J.-F."/>
            <person name="Clark R.M."/>
            <person name="Fahlgren N."/>
            <person name="Fawcett J.A."/>
            <person name="Grimwood J."/>
            <person name="Gundlach H."/>
            <person name="Haberer G."/>
            <person name="Hollister J.D."/>
            <person name="Ossowski S."/>
            <person name="Ottilar R.P."/>
            <person name="Salamov A.A."/>
            <person name="Schneeberger K."/>
            <person name="Spannagl M."/>
            <person name="Wang X."/>
            <person name="Yang L."/>
            <person name="Nasrallah M.E."/>
            <person name="Bergelson J."/>
            <person name="Carrington J.C."/>
            <person name="Gaut B.S."/>
            <person name="Schmutz J."/>
            <person name="Mayer K.F.X."/>
            <person name="Van de Peer Y."/>
            <person name="Grigoriev I.V."/>
            <person name="Nordborg M."/>
            <person name="Weigel D."/>
            <person name="Guo Y.-L."/>
        </authorList>
    </citation>
    <scope>NUCLEOTIDE SEQUENCE [LARGE SCALE GENOMIC DNA]</scope>
    <source>
        <strain evidence="3">cv. MN47</strain>
    </source>
</reference>
<dbReference type="Pfam" id="PF12776">
    <property type="entry name" value="Myb_DNA-bind_3"/>
    <property type="match status" value="1"/>
</dbReference>
<dbReference type="PANTHER" id="PTHR31704:SF55">
    <property type="entry name" value="MYB_SANT-LIKE DNA-BINDING DOMAIN PROTEIN"/>
    <property type="match status" value="1"/>
</dbReference>
<accession>D7LPY2</accession>
<sequence>MNNYRLKDPTPLGKEFLVDNFNEKFNLNINYRFFKEKLDQLKKKYKKYVQLMDNTCITVDPVTHQITASNSWWKDQEVCKIVHAFQRQPPQLWDVMQRCFRLYNVKSQSQYSVNQRREEIMNEGITNNQGQTYSETYGDEIPESQVPETQENEEVYRVNIDDETRHGWSSYDDFAEVMGETEITYTNSKIDLGDMEAAEIVDGDLMTNIRENIADMLWKNQNTRY</sequence>